<dbReference type="EMBL" id="VIWY01000003">
    <property type="protein sequence ID" value="TWG21201.1"/>
    <property type="molecule type" value="Genomic_DNA"/>
</dbReference>
<gene>
    <name evidence="2" type="ORF">FHX34_103731</name>
</gene>
<dbReference type="InterPro" id="IPR036388">
    <property type="entry name" value="WH-like_DNA-bd_sf"/>
</dbReference>
<comment type="caution">
    <text evidence="2">The sequence shown here is derived from an EMBL/GenBank/DDBJ whole genome shotgun (WGS) entry which is preliminary data.</text>
</comment>
<dbReference type="OrthoDB" id="4266042at2"/>
<keyword evidence="3" id="KW-1185">Reference proteome</keyword>
<evidence type="ECO:0000313" key="2">
    <source>
        <dbReference type="EMBL" id="TWG21201.1"/>
    </source>
</evidence>
<dbReference type="InterPro" id="IPR000792">
    <property type="entry name" value="Tscrpt_reg_LuxR_C"/>
</dbReference>
<dbReference type="InterPro" id="IPR051797">
    <property type="entry name" value="TrmB-like"/>
</dbReference>
<dbReference type="Gene3D" id="1.10.10.10">
    <property type="entry name" value="Winged helix-like DNA-binding domain superfamily/Winged helix DNA-binding domain"/>
    <property type="match status" value="1"/>
</dbReference>
<dbReference type="Pfam" id="PF00196">
    <property type="entry name" value="GerE"/>
    <property type="match status" value="1"/>
</dbReference>
<dbReference type="InterPro" id="IPR016032">
    <property type="entry name" value="Sig_transdc_resp-reg_C-effctor"/>
</dbReference>
<evidence type="ECO:0000313" key="3">
    <source>
        <dbReference type="Proteomes" id="UP000320239"/>
    </source>
</evidence>
<dbReference type="Proteomes" id="UP000320239">
    <property type="component" value="Unassembled WGS sequence"/>
</dbReference>
<dbReference type="RefSeq" id="WP_122979855.1">
    <property type="nucleotide sequence ID" value="NZ_BOMX01000116.1"/>
</dbReference>
<protein>
    <submittedName>
        <fullName evidence="2">Regulatory LuxR family protein</fullName>
    </submittedName>
</protein>
<dbReference type="GO" id="GO:0003677">
    <property type="term" value="F:DNA binding"/>
    <property type="evidence" value="ECO:0007669"/>
    <property type="project" value="InterPro"/>
</dbReference>
<evidence type="ECO:0000259" key="1">
    <source>
        <dbReference type="SMART" id="SM00421"/>
    </source>
</evidence>
<dbReference type="SMART" id="SM00421">
    <property type="entry name" value="HTH_LUXR"/>
    <property type="match status" value="1"/>
</dbReference>
<accession>A0A561WBH0</accession>
<feature type="domain" description="HTH luxR-type" evidence="1">
    <location>
        <begin position="271"/>
        <end position="320"/>
    </location>
</feature>
<dbReference type="SUPFAM" id="SSF46894">
    <property type="entry name" value="C-terminal effector domain of the bipartite response regulators"/>
    <property type="match status" value="1"/>
</dbReference>
<dbReference type="GO" id="GO:0006355">
    <property type="term" value="P:regulation of DNA-templated transcription"/>
    <property type="evidence" value="ECO:0007669"/>
    <property type="project" value="InterPro"/>
</dbReference>
<dbReference type="PANTHER" id="PTHR34293">
    <property type="entry name" value="HTH-TYPE TRANSCRIPTIONAL REGULATOR TRMBL2"/>
    <property type="match status" value="1"/>
</dbReference>
<name>A0A561WBH0_ACTTI</name>
<proteinExistence type="predicted"/>
<sequence length="333" mass="36474">MVAQPVRVTSQMRRAYAVAVRRRSIDADELGAELGMERQDATRLLDELRELRLLHPDEDGVRLAAATPESARLQLLRPLERDLMARQDAIDGIRADLASLAPVFATASARREVAAPVELVRHGPTVRVLVAELAGGTREEILASQPGALSTEQLDEAQELIRHRTGGPRLRLLYQHSARYNHEATTLVLHLCAGGAEVRTTANGFTRMLVFDRRVAVLGLRGGLPGIAVVRDEQVVAALAESFDRTWHGARPFPLQHSRGQTVSVSCEVKQAIIRLLVSGESDRRIAAHIGLSLRTCQRHIAELMQALGAKNRLHAGYLLYEQLAKHNAAAAG</sequence>
<dbReference type="AlphaFoldDB" id="A0A561WBH0"/>
<dbReference type="PANTHER" id="PTHR34293:SF1">
    <property type="entry name" value="HTH-TYPE TRANSCRIPTIONAL REGULATOR TRMBL2"/>
    <property type="match status" value="1"/>
</dbReference>
<organism evidence="2 3">
    <name type="scientific">Actinoplanes teichomyceticus</name>
    <dbReference type="NCBI Taxonomy" id="1867"/>
    <lineage>
        <taxon>Bacteria</taxon>
        <taxon>Bacillati</taxon>
        <taxon>Actinomycetota</taxon>
        <taxon>Actinomycetes</taxon>
        <taxon>Micromonosporales</taxon>
        <taxon>Micromonosporaceae</taxon>
        <taxon>Actinoplanes</taxon>
    </lineage>
</organism>
<reference evidence="2 3" key="1">
    <citation type="submission" date="2019-06" db="EMBL/GenBank/DDBJ databases">
        <title>Sequencing the genomes of 1000 actinobacteria strains.</title>
        <authorList>
            <person name="Klenk H.-P."/>
        </authorList>
    </citation>
    <scope>NUCLEOTIDE SEQUENCE [LARGE SCALE GENOMIC DNA]</scope>
    <source>
        <strain evidence="2 3">DSM 43866</strain>
    </source>
</reference>